<sequence length="223" mass="25913">MQEERRCRSSYFLTLTYENPPMSHNNFMTLNKRDVQLYFKRLRKLNPPGLKYYAVGEYGGKTRRPHYHALVYNATLQSLQEAWTLAGTSLGHIHTGTVEGASIGYSLKYISKPTIIPLHRNDDRVPEFALMSKGLGSGYVNLKTQKWHLLDPENRMYLTLTDGRKVSMPRYYKDRIYTTERQAINYFLAQKELKDDGFTESERAAAYLQAFNKMKKAAHKTKI</sequence>
<evidence type="ECO:0000313" key="2">
    <source>
        <dbReference type="EMBL" id="QJI53651.1"/>
    </source>
</evidence>
<organism evidence="2">
    <name type="scientific">Cressdnaviricota sp</name>
    <dbReference type="NCBI Taxonomy" id="2748378"/>
    <lineage>
        <taxon>Viruses</taxon>
        <taxon>Monodnaviria</taxon>
        <taxon>Shotokuvirae</taxon>
        <taxon>Cressdnaviricota</taxon>
    </lineage>
</organism>
<protein>
    <submittedName>
        <fullName evidence="2">Replication-associated protein</fullName>
    </submittedName>
</protein>
<proteinExistence type="predicted"/>
<accession>A0A6M3YPG5</accession>
<dbReference type="InterPro" id="IPR056906">
    <property type="entry name" value="ORF2/G2P_dom"/>
</dbReference>
<evidence type="ECO:0000259" key="1">
    <source>
        <dbReference type="Pfam" id="PF23343"/>
    </source>
</evidence>
<dbReference type="Pfam" id="PF23343">
    <property type="entry name" value="REP_ORF2-G2P"/>
    <property type="match status" value="1"/>
</dbReference>
<reference evidence="2" key="1">
    <citation type="submission" date="2020-01" db="EMBL/GenBank/DDBJ databases">
        <title>Novel CRESS-DNA virus.</title>
        <authorList>
            <person name="Liu Q."/>
            <person name="Shan T."/>
            <person name="Yang S."/>
            <person name="Zhang W."/>
        </authorList>
    </citation>
    <scope>NUCLEOTIDE SEQUENCE</scope>
    <source>
        <strain evidence="2">Fmg067cre1</strain>
    </source>
</reference>
<dbReference type="EMBL" id="MN928955">
    <property type="protein sequence ID" value="QJI53651.1"/>
    <property type="molecule type" value="Genomic_DNA"/>
</dbReference>
<name>A0A6M3YPG5_9VIRU</name>
<feature type="domain" description="Replication-associated protein ORF2/G2P" evidence="1">
    <location>
        <begin position="11"/>
        <end position="113"/>
    </location>
</feature>